<evidence type="ECO:0000313" key="2">
    <source>
        <dbReference type="Proteomes" id="UP001368328"/>
    </source>
</evidence>
<reference evidence="1 2" key="1">
    <citation type="submission" date="2024-02" db="EMBL/GenBank/DDBJ databases">
        <title>Seven novel Bacillus-like species.</title>
        <authorList>
            <person name="Liu G."/>
        </authorList>
    </citation>
    <scope>NUCLEOTIDE SEQUENCE [LARGE SCALE GENOMIC DNA]</scope>
    <source>
        <strain evidence="1 2">FJAT-53654</strain>
    </source>
</reference>
<sequence>MKLNNAEKPSRIQAGNSKYKEVNSLAAIEGKTNTFFYDANTKVLYISIPADEKKEVQIR</sequence>
<dbReference type="Gene3D" id="2.60.40.1180">
    <property type="entry name" value="Golgi alpha-mannosidase II"/>
    <property type="match status" value="1"/>
</dbReference>
<keyword evidence="2" id="KW-1185">Reference proteome</keyword>
<proteinExistence type="predicted"/>
<dbReference type="InterPro" id="IPR013780">
    <property type="entry name" value="Glyco_hydro_b"/>
</dbReference>
<dbReference type="EMBL" id="CP147403">
    <property type="protein sequence ID" value="WXB88187.1"/>
    <property type="molecule type" value="Genomic_DNA"/>
</dbReference>
<accession>A0ABZ2MSE0</accession>
<gene>
    <name evidence="1" type="ORF">WCV66_23710</name>
</gene>
<organism evidence="1 2">
    <name type="scientific">Metabacillus rhizosphaerae</name>
    <dbReference type="NCBI Taxonomy" id="3117747"/>
    <lineage>
        <taxon>Bacteria</taxon>
        <taxon>Bacillati</taxon>
        <taxon>Bacillota</taxon>
        <taxon>Bacilli</taxon>
        <taxon>Bacillales</taxon>
        <taxon>Bacillaceae</taxon>
        <taxon>Metabacillus</taxon>
    </lineage>
</organism>
<evidence type="ECO:0000313" key="1">
    <source>
        <dbReference type="EMBL" id="WXB88187.1"/>
    </source>
</evidence>
<dbReference type="Proteomes" id="UP001368328">
    <property type="component" value="Chromosome"/>
</dbReference>
<dbReference type="RefSeq" id="WP_338787089.1">
    <property type="nucleotide sequence ID" value="NZ_CP147403.1"/>
</dbReference>
<name>A0ABZ2MSE0_9BACI</name>
<protein>
    <submittedName>
        <fullName evidence="1">Uncharacterized protein</fullName>
    </submittedName>
</protein>